<protein>
    <submittedName>
        <fullName evidence="3">Bifunctional aminodeoxychorismate synthase component I/aminotransferase</fullName>
    </submittedName>
</protein>
<dbReference type="SUPFAM" id="SSF56752">
    <property type="entry name" value="D-aminoacid aminotransferase-like PLP-dependent enzymes"/>
    <property type="match status" value="1"/>
</dbReference>
<dbReference type="InterPro" id="IPR043131">
    <property type="entry name" value="BCAT-like_N"/>
</dbReference>
<dbReference type="Proteomes" id="UP000292120">
    <property type="component" value="Unassembled WGS sequence"/>
</dbReference>
<evidence type="ECO:0000313" key="4">
    <source>
        <dbReference type="Proteomes" id="UP000292120"/>
    </source>
</evidence>
<dbReference type="GO" id="GO:0000162">
    <property type="term" value="P:L-tryptophan biosynthetic process"/>
    <property type="evidence" value="ECO:0007669"/>
    <property type="project" value="TreeGrafter"/>
</dbReference>
<dbReference type="Gene3D" id="3.20.10.10">
    <property type="entry name" value="D-amino Acid Aminotransferase, subunit A, domain 2"/>
    <property type="match status" value="1"/>
</dbReference>
<feature type="domain" description="Chorismate-utilising enzyme C-terminal" evidence="2">
    <location>
        <begin position="146"/>
        <end position="435"/>
    </location>
</feature>
<dbReference type="PANTHER" id="PTHR11236">
    <property type="entry name" value="AMINOBENZOATE/ANTHRANILATE SYNTHASE"/>
    <property type="match status" value="1"/>
</dbReference>
<dbReference type="InterPro" id="IPR043132">
    <property type="entry name" value="BCAT-like_C"/>
</dbReference>
<dbReference type="PANTHER" id="PTHR11236:SF50">
    <property type="entry name" value="AMINODEOXYCHORISMATE SYNTHASE COMPONENT 1"/>
    <property type="match status" value="1"/>
</dbReference>
<keyword evidence="4" id="KW-1185">Reference proteome</keyword>
<dbReference type="InterPro" id="IPR005801">
    <property type="entry name" value="ADC_synthase"/>
</dbReference>
<dbReference type="AlphaFoldDB" id="A0A4Q9H200"/>
<accession>A0A4Q9H200</accession>
<keyword evidence="3" id="KW-0808">Transferase</keyword>
<organism evidence="3 4">
    <name type="scientific">Aquabacterium lacunae</name>
    <dbReference type="NCBI Taxonomy" id="2528630"/>
    <lineage>
        <taxon>Bacteria</taxon>
        <taxon>Pseudomonadati</taxon>
        <taxon>Pseudomonadota</taxon>
        <taxon>Betaproteobacteria</taxon>
        <taxon>Burkholderiales</taxon>
        <taxon>Aquabacterium</taxon>
    </lineage>
</organism>
<evidence type="ECO:0000259" key="2">
    <source>
        <dbReference type="Pfam" id="PF00425"/>
    </source>
</evidence>
<name>A0A4Q9H200_9BURK</name>
<dbReference type="InterPro" id="IPR036038">
    <property type="entry name" value="Aminotransferase-like"/>
</dbReference>
<dbReference type="Pfam" id="PF00425">
    <property type="entry name" value="Chorismate_bind"/>
    <property type="match status" value="1"/>
</dbReference>
<dbReference type="PRINTS" id="PR00095">
    <property type="entry name" value="ANTSNTHASEI"/>
</dbReference>
<dbReference type="InterPro" id="IPR015890">
    <property type="entry name" value="Chorismate_C"/>
</dbReference>
<sequence>MPAHRPAPTALIDFPADLANAQSRLRLRAHQPSRWLVAHDPSQVQRLLDDVHAWTLDEGPAHAAHPGRWAVGWVAYEAAPAFDPSLPVKALPPGAPYAVWALYESDQVEVLSASGSEGGQACMASAPSGHRWHLGPWQADTSAERAQQQVEQVRELIRQGEVYQINLTMRLQAPMSHGATPPGAGTEHPTEPPRTEPPTTEGLQACFEALRRSQPLGYTAFLDARAATRGPGAVLSVSPELFFDWTGPAQGGVLTTRPMKGTAPRLPDPLADQAQAHHLTASDKERAENLMIVDLLRNDVAKVAKVGSVKVPSLFDVQALPTVWQMTSTVQAHTRDGRRLSEVMGALFPCGSVTGAPKRQAMHHIARMERAPRHVYCGAVGLMRPGGHVTFNVPIRTVAVHTPPPDAPWTAHCGVGSGITLDATPQAEWQEWQHKQRFLARAVAPFELLESLRLENGQLARLPLHLARLARAAAHFGHPLRLDEVNEALRHLCQQHPTGVFKVRLRVDASGQVLAEAAPLPLPPADSAFRPVALATQPMPPADDFVWHKTTWRPHYEAFKPPSDAFDTLLFNAAGELTEFTIGNVALQLGGRWLTPPVHCGLLPGVMREQLLAEGRLHEQVLQVADLAHAEGLALLNSVRGWVPVRLISAASSA</sequence>
<comment type="caution">
    <text evidence="3">The sequence shown here is derived from an EMBL/GenBank/DDBJ whole genome shotgun (WGS) entry which is preliminary data.</text>
</comment>
<proteinExistence type="predicted"/>
<dbReference type="InterPro" id="IPR001544">
    <property type="entry name" value="Aminotrans_IV"/>
</dbReference>
<dbReference type="EMBL" id="SIXI01000001">
    <property type="protein sequence ID" value="TBO34018.1"/>
    <property type="molecule type" value="Genomic_DNA"/>
</dbReference>
<dbReference type="OrthoDB" id="9803598at2"/>
<dbReference type="GO" id="GO:0046820">
    <property type="term" value="F:4-amino-4-deoxychorismate synthase activity"/>
    <property type="evidence" value="ECO:0007669"/>
    <property type="project" value="TreeGrafter"/>
</dbReference>
<dbReference type="SUPFAM" id="SSF56322">
    <property type="entry name" value="ADC synthase"/>
    <property type="match status" value="1"/>
</dbReference>
<reference evidence="3 4" key="1">
    <citation type="submission" date="2019-02" db="EMBL/GenBank/DDBJ databases">
        <title>Aquabacterium sp. strain KMB7.</title>
        <authorList>
            <person name="Chen W.-M."/>
        </authorList>
    </citation>
    <scope>NUCLEOTIDE SEQUENCE [LARGE SCALE GENOMIC DNA]</scope>
    <source>
        <strain evidence="3 4">KMB7</strain>
    </source>
</reference>
<dbReference type="RefSeq" id="WP_130965968.1">
    <property type="nucleotide sequence ID" value="NZ_SIXI01000001.1"/>
</dbReference>
<dbReference type="InterPro" id="IPR019999">
    <property type="entry name" value="Anth_synth_I-like"/>
</dbReference>
<dbReference type="Gene3D" id="3.60.120.10">
    <property type="entry name" value="Anthranilate synthase"/>
    <property type="match status" value="1"/>
</dbReference>
<dbReference type="Gene3D" id="3.30.470.10">
    <property type="match status" value="1"/>
</dbReference>
<evidence type="ECO:0000313" key="3">
    <source>
        <dbReference type="EMBL" id="TBO34018.1"/>
    </source>
</evidence>
<feature type="region of interest" description="Disordered" evidence="1">
    <location>
        <begin position="174"/>
        <end position="200"/>
    </location>
</feature>
<keyword evidence="3" id="KW-0032">Aminotransferase</keyword>
<evidence type="ECO:0000256" key="1">
    <source>
        <dbReference type="SAM" id="MobiDB-lite"/>
    </source>
</evidence>
<gene>
    <name evidence="3" type="ORF">EYS42_00760</name>
</gene>
<dbReference type="Pfam" id="PF01063">
    <property type="entry name" value="Aminotran_4"/>
    <property type="match status" value="1"/>
</dbReference>